<evidence type="ECO:0000256" key="1">
    <source>
        <dbReference type="ARBA" id="ARBA00006149"/>
    </source>
</evidence>
<dbReference type="GO" id="GO:0003676">
    <property type="term" value="F:nucleic acid binding"/>
    <property type="evidence" value="ECO:0007669"/>
    <property type="project" value="InterPro"/>
</dbReference>
<dbReference type="AlphaFoldDB" id="A0A3A6PPR4"/>
<dbReference type="Pfam" id="PF13649">
    <property type="entry name" value="Methyltransf_25"/>
    <property type="match status" value="1"/>
</dbReference>
<feature type="region of interest" description="Disordered" evidence="5">
    <location>
        <begin position="1"/>
        <end position="29"/>
    </location>
</feature>
<dbReference type="Proteomes" id="UP000276588">
    <property type="component" value="Unassembled WGS sequence"/>
</dbReference>
<dbReference type="EMBL" id="QKNY01000007">
    <property type="protein sequence ID" value="RJX43618.1"/>
    <property type="molecule type" value="Genomic_DNA"/>
</dbReference>
<name>A0A3A6PPR4_9EURY</name>
<keyword evidence="8" id="KW-1185">Reference proteome</keyword>
<dbReference type="PANTHER" id="PTHR45875">
    <property type="entry name" value="METHYLTRANSFERASE N6AMT1"/>
    <property type="match status" value="1"/>
</dbReference>
<feature type="domain" description="Methyltransferase" evidence="6">
    <location>
        <begin position="53"/>
        <end position="121"/>
    </location>
</feature>
<dbReference type="Gene3D" id="3.40.50.150">
    <property type="entry name" value="Vaccinia Virus protein VP39"/>
    <property type="match status" value="1"/>
</dbReference>
<feature type="compositionally biased region" description="Basic and acidic residues" evidence="5">
    <location>
        <begin position="15"/>
        <end position="26"/>
    </location>
</feature>
<dbReference type="GO" id="GO:0035657">
    <property type="term" value="C:eRF1 methyltransferase complex"/>
    <property type="evidence" value="ECO:0007669"/>
    <property type="project" value="TreeGrafter"/>
</dbReference>
<dbReference type="PANTHER" id="PTHR45875:SF1">
    <property type="entry name" value="METHYLTRANSFERASE N6AMT1"/>
    <property type="match status" value="1"/>
</dbReference>
<dbReference type="CDD" id="cd02440">
    <property type="entry name" value="AdoMet_MTases"/>
    <property type="match status" value="1"/>
</dbReference>
<feature type="compositionally biased region" description="Acidic residues" evidence="5">
    <location>
        <begin position="1"/>
        <end position="14"/>
    </location>
</feature>
<dbReference type="InterPro" id="IPR041698">
    <property type="entry name" value="Methyltransf_25"/>
</dbReference>
<protein>
    <submittedName>
        <fullName evidence="7">Methyltransferase</fullName>
    </submittedName>
</protein>
<comment type="caution">
    <text evidence="7">The sequence shown here is derived from an EMBL/GenBank/DDBJ whole genome shotgun (WGS) entry which is preliminary data.</text>
</comment>
<dbReference type="InterPro" id="IPR052190">
    <property type="entry name" value="Euk-Arch_PrmC-MTase"/>
</dbReference>
<dbReference type="InterPro" id="IPR029063">
    <property type="entry name" value="SAM-dependent_MTases_sf"/>
</dbReference>
<dbReference type="RefSeq" id="WP_120102148.1">
    <property type="nucleotide sequence ID" value="NZ_QKNY01000007.1"/>
</dbReference>
<comment type="similarity">
    <text evidence="1">Belongs to the eukaryotic/archaeal PrmC-related family.</text>
</comment>
<dbReference type="SUPFAM" id="SSF53335">
    <property type="entry name" value="S-adenosyl-L-methionine-dependent methyltransferases"/>
    <property type="match status" value="1"/>
</dbReference>
<evidence type="ECO:0000313" key="7">
    <source>
        <dbReference type="EMBL" id="RJX43618.1"/>
    </source>
</evidence>
<dbReference type="PROSITE" id="PS00092">
    <property type="entry name" value="N6_MTASE"/>
    <property type="match status" value="1"/>
</dbReference>
<sequence>MGDADNGGETDDSDDRPSLAEQRGVDGHVYQPAEDSALLAKAAIDDLDSPQHVLEVGTGSGWVAEQVADETTARVVGSDLNPHACRQARERGIDTVRADLLAPFAADSFDAILFNPPYLPTEPDNEWDDWMEHALSGGTDGRRLIVPFLDDVGRVLTTDGAVYLLVSSLTGYEIVVDIAEDAGFETTEITQESYPFEVLSVLRLTA</sequence>
<evidence type="ECO:0000259" key="6">
    <source>
        <dbReference type="Pfam" id="PF13649"/>
    </source>
</evidence>
<dbReference type="OrthoDB" id="27149at2157"/>
<keyword evidence="2 7" id="KW-0489">Methyltransferase</keyword>
<evidence type="ECO:0000256" key="4">
    <source>
        <dbReference type="ARBA" id="ARBA00022691"/>
    </source>
</evidence>
<gene>
    <name evidence="7" type="ORF">DM826_05040</name>
</gene>
<evidence type="ECO:0000313" key="8">
    <source>
        <dbReference type="Proteomes" id="UP000276588"/>
    </source>
</evidence>
<dbReference type="InterPro" id="IPR002052">
    <property type="entry name" value="DNA_methylase_N6_adenine_CS"/>
</dbReference>
<keyword evidence="3 7" id="KW-0808">Transferase</keyword>
<evidence type="ECO:0000256" key="3">
    <source>
        <dbReference type="ARBA" id="ARBA00022679"/>
    </source>
</evidence>
<dbReference type="NCBIfam" id="NF011527">
    <property type="entry name" value="PRK14968.1-1"/>
    <property type="match status" value="1"/>
</dbReference>
<dbReference type="GO" id="GO:0032259">
    <property type="term" value="P:methylation"/>
    <property type="evidence" value="ECO:0007669"/>
    <property type="project" value="UniProtKB-KW"/>
</dbReference>
<dbReference type="InterPro" id="IPR004557">
    <property type="entry name" value="PrmC-related"/>
</dbReference>
<evidence type="ECO:0000256" key="2">
    <source>
        <dbReference type="ARBA" id="ARBA00022603"/>
    </source>
</evidence>
<evidence type="ECO:0000256" key="5">
    <source>
        <dbReference type="SAM" id="MobiDB-lite"/>
    </source>
</evidence>
<proteinExistence type="inferred from homology"/>
<accession>A0A3A6PPR4</accession>
<dbReference type="NCBIfam" id="TIGR00537">
    <property type="entry name" value="hemK_rel_arch"/>
    <property type="match status" value="1"/>
</dbReference>
<dbReference type="GO" id="GO:0008757">
    <property type="term" value="F:S-adenosylmethionine-dependent methyltransferase activity"/>
    <property type="evidence" value="ECO:0007669"/>
    <property type="project" value="TreeGrafter"/>
</dbReference>
<organism evidence="7 8">
    <name type="scientific">Halonotius aquaticus</name>
    <dbReference type="NCBI Taxonomy" id="2216978"/>
    <lineage>
        <taxon>Archaea</taxon>
        <taxon>Methanobacteriati</taxon>
        <taxon>Methanobacteriota</taxon>
        <taxon>Stenosarchaea group</taxon>
        <taxon>Halobacteria</taxon>
        <taxon>Halobacteriales</taxon>
        <taxon>Haloferacaceae</taxon>
        <taxon>Halonotius</taxon>
    </lineage>
</organism>
<dbReference type="GO" id="GO:0008276">
    <property type="term" value="F:protein methyltransferase activity"/>
    <property type="evidence" value="ECO:0007669"/>
    <property type="project" value="TreeGrafter"/>
</dbReference>
<reference evidence="7 8" key="1">
    <citation type="submission" date="2018-06" db="EMBL/GenBank/DDBJ databases">
        <title>Halonotius sp. F13-13 a new haloarchaeeon isolated from a solar saltern from Isla Cristina, Huelva, Spain.</title>
        <authorList>
            <person name="Duran-Viseras A."/>
            <person name="Sanchez-Porro C."/>
            <person name="Ventosa A."/>
        </authorList>
    </citation>
    <scope>NUCLEOTIDE SEQUENCE [LARGE SCALE GENOMIC DNA]</scope>
    <source>
        <strain evidence="7 8">F13-13</strain>
    </source>
</reference>
<keyword evidence="4" id="KW-0949">S-adenosyl-L-methionine</keyword>